<evidence type="ECO:0000256" key="3">
    <source>
        <dbReference type="ARBA" id="ARBA00022763"/>
    </source>
</evidence>
<keyword evidence="7" id="KW-0408">Iron</keyword>
<evidence type="ECO:0000256" key="2">
    <source>
        <dbReference type="ARBA" id="ARBA00022723"/>
    </source>
</evidence>
<keyword evidence="3" id="KW-0227">DNA damage</keyword>
<dbReference type="PANTHER" id="PTHR31212:SF4">
    <property type="entry name" value="ALPHA-KETOGLUTARATE-DEPENDENT DIOXYGENASE ALKB HOMOLOG 3"/>
    <property type="match status" value="1"/>
</dbReference>
<dbReference type="GO" id="GO:0016705">
    <property type="term" value="F:oxidoreductase activity, acting on paired donors, with incorporation or reduction of molecular oxygen"/>
    <property type="evidence" value="ECO:0007669"/>
    <property type="project" value="UniProtKB-ARBA"/>
</dbReference>
<keyword evidence="4" id="KW-0460">Magnesium</keyword>
<dbReference type="GO" id="GO:0032451">
    <property type="term" value="F:demethylase activity"/>
    <property type="evidence" value="ECO:0007669"/>
    <property type="project" value="UniProtKB-ARBA"/>
</dbReference>
<evidence type="ECO:0000256" key="5">
    <source>
        <dbReference type="ARBA" id="ARBA00022964"/>
    </source>
</evidence>
<proteinExistence type="predicted"/>
<dbReference type="InterPro" id="IPR032854">
    <property type="entry name" value="ALKBH3"/>
</dbReference>
<dbReference type="GO" id="GO:0046872">
    <property type="term" value="F:metal ion binding"/>
    <property type="evidence" value="ECO:0007669"/>
    <property type="project" value="UniProtKB-KW"/>
</dbReference>
<gene>
    <name evidence="10" type="ORF">VPAL9027_02139</name>
</gene>
<feature type="domain" description="Fe2OG dioxygenase" evidence="9">
    <location>
        <begin position="102"/>
        <end position="199"/>
    </location>
</feature>
<comment type="cofactor">
    <cofactor evidence="1">
        <name>Fe(2+)</name>
        <dbReference type="ChEBI" id="CHEBI:29033"/>
    </cofactor>
</comment>
<dbReference type="FunFam" id="2.60.120.590:FF:000004">
    <property type="entry name" value="DNA oxidative demethylase ALKBH2"/>
    <property type="match status" value="1"/>
</dbReference>
<protein>
    <recommendedName>
        <fullName evidence="9">Fe2OG dioxygenase domain-containing protein</fullName>
    </recommendedName>
</protein>
<evidence type="ECO:0000259" key="9">
    <source>
        <dbReference type="PROSITE" id="PS51471"/>
    </source>
</evidence>
<evidence type="ECO:0000313" key="10">
    <source>
        <dbReference type="EMBL" id="SJL84157.1"/>
    </source>
</evidence>
<dbReference type="Gene3D" id="2.60.120.590">
    <property type="entry name" value="Alpha-ketoglutarate-dependent dioxygenase AlkB-like"/>
    <property type="match status" value="1"/>
</dbReference>
<dbReference type="InterPro" id="IPR027450">
    <property type="entry name" value="AlkB-like"/>
</dbReference>
<dbReference type="PROSITE" id="PS51471">
    <property type="entry name" value="FE2OG_OXY"/>
    <property type="match status" value="1"/>
</dbReference>
<name>A0A1R4B5G1_9VIBR</name>
<dbReference type="Proteomes" id="UP000189475">
    <property type="component" value="Unassembled WGS sequence"/>
</dbReference>
<evidence type="ECO:0000256" key="1">
    <source>
        <dbReference type="ARBA" id="ARBA00001954"/>
    </source>
</evidence>
<dbReference type="GO" id="GO:0140097">
    <property type="term" value="F:catalytic activity, acting on DNA"/>
    <property type="evidence" value="ECO:0007669"/>
    <property type="project" value="UniProtKB-ARBA"/>
</dbReference>
<keyword evidence="11" id="KW-1185">Reference proteome</keyword>
<evidence type="ECO:0000256" key="4">
    <source>
        <dbReference type="ARBA" id="ARBA00022842"/>
    </source>
</evidence>
<evidence type="ECO:0000313" key="11">
    <source>
        <dbReference type="Proteomes" id="UP000189475"/>
    </source>
</evidence>
<dbReference type="EMBL" id="FUFT01000005">
    <property type="protein sequence ID" value="SJL84157.1"/>
    <property type="molecule type" value="Genomic_DNA"/>
</dbReference>
<dbReference type="GO" id="GO:0016787">
    <property type="term" value="F:hydrolase activity"/>
    <property type="evidence" value="ECO:0007669"/>
    <property type="project" value="UniProtKB-ARBA"/>
</dbReference>
<dbReference type="Pfam" id="PF13532">
    <property type="entry name" value="2OG-FeII_Oxy_2"/>
    <property type="match status" value="1"/>
</dbReference>
<dbReference type="InterPro" id="IPR005123">
    <property type="entry name" value="Oxoglu/Fe-dep_dioxygenase_dom"/>
</dbReference>
<sequence length="201" mass="23299">MTLPLFAADSPDWLKVKDGELLWIPNFLSRVDASYYYERLYKQLDWQQQAITLFGKSIMQPRLQAWHGDKTYTYSGLTMPPNPWISELLELKSRCEQAAEHRFNTVFANLYRDGQDSMGWHQDNEKELGINPVIASLSLGGTRRFVFKHLHCKSKMELELTPGSLLVMAGSLQHHWQHALPKTQKPVEPRINLTFRNVVSE</sequence>
<dbReference type="PANTHER" id="PTHR31212">
    <property type="entry name" value="ALPHA-KETOGLUTARATE-DEPENDENT DIOXYGENASE ALKB HOMOLOG 3"/>
    <property type="match status" value="1"/>
</dbReference>
<dbReference type="SUPFAM" id="SSF51197">
    <property type="entry name" value="Clavaminate synthase-like"/>
    <property type="match status" value="1"/>
</dbReference>
<keyword evidence="2" id="KW-0479">Metal-binding</keyword>
<dbReference type="AlphaFoldDB" id="A0A1R4B5G1"/>
<organism evidence="10 11">
    <name type="scientific">Vibrio palustris</name>
    <dbReference type="NCBI Taxonomy" id="1918946"/>
    <lineage>
        <taxon>Bacteria</taxon>
        <taxon>Pseudomonadati</taxon>
        <taxon>Pseudomonadota</taxon>
        <taxon>Gammaproteobacteria</taxon>
        <taxon>Vibrionales</taxon>
        <taxon>Vibrionaceae</taxon>
        <taxon>Vibrio</taxon>
    </lineage>
</organism>
<keyword evidence="8" id="KW-0234">DNA repair</keyword>
<accession>A0A1R4B5G1</accession>
<dbReference type="RefSeq" id="WP_077314548.1">
    <property type="nucleotide sequence ID" value="NZ_AP024888.1"/>
</dbReference>
<evidence type="ECO:0000256" key="7">
    <source>
        <dbReference type="ARBA" id="ARBA00023004"/>
    </source>
</evidence>
<evidence type="ECO:0000256" key="8">
    <source>
        <dbReference type="ARBA" id="ARBA00023204"/>
    </source>
</evidence>
<dbReference type="OrthoDB" id="190276at2"/>
<keyword evidence="6" id="KW-0560">Oxidoreductase</keyword>
<dbReference type="GO" id="GO:0051213">
    <property type="term" value="F:dioxygenase activity"/>
    <property type="evidence" value="ECO:0007669"/>
    <property type="project" value="UniProtKB-KW"/>
</dbReference>
<keyword evidence="5" id="KW-0223">Dioxygenase</keyword>
<dbReference type="GO" id="GO:0006307">
    <property type="term" value="P:DNA alkylation repair"/>
    <property type="evidence" value="ECO:0007669"/>
    <property type="project" value="InterPro"/>
</dbReference>
<evidence type="ECO:0000256" key="6">
    <source>
        <dbReference type="ARBA" id="ARBA00023002"/>
    </source>
</evidence>
<dbReference type="InterPro" id="IPR037151">
    <property type="entry name" value="AlkB-like_sf"/>
</dbReference>
<reference evidence="10 11" key="1">
    <citation type="submission" date="2017-02" db="EMBL/GenBank/DDBJ databases">
        <authorList>
            <person name="Peterson S.W."/>
        </authorList>
    </citation>
    <scope>NUCLEOTIDE SEQUENCE [LARGE SCALE GENOMIC DNA]</scope>
    <source>
        <strain evidence="10 11">CECT 9027</strain>
    </source>
</reference>